<keyword evidence="3" id="KW-1185">Reference proteome</keyword>
<feature type="compositionally biased region" description="Low complexity" evidence="1">
    <location>
        <begin position="240"/>
        <end position="252"/>
    </location>
</feature>
<feature type="region of interest" description="Disordered" evidence="1">
    <location>
        <begin position="139"/>
        <end position="163"/>
    </location>
</feature>
<feature type="region of interest" description="Disordered" evidence="1">
    <location>
        <begin position="196"/>
        <end position="252"/>
    </location>
</feature>
<accession>A0A4Q2DU20</accession>
<reference evidence="2 3" key="1">
    <citation type="submission" date="2019-01" db="EMBL/GenBank/DDBJ databases">
        <title>Draft genome sequence of Psathyrella aberdarensis IHI B618.</title>
        <authorList>
            <person name="Buettner E."/>
            <person name="Kellner H."/>
        </authorList>
    </citation>
    <scope>NUCLEOTIDE SEQUENCE [LARGE SCALE GENOMIC DNA]</scope>
    <source>
        <strain evidence="2 3">IHI B618</strain>
    </source>
</reference>
<dbReference type="AlphaFoldDB" id="A0A4Q2DU20"/>
<evidence type="ECO:0000313" key="2">
    <source>
        <dbReference type="EMBL" id="RXW23171.1"/>
    </source>
</evidence>
<feature type="compositionally biased region" description="Polar residues" evidence="1">
    <location>
        <begin position="66"/>
        <end position="100"/>
    </location>
</feature>
<dbReference type="Proteomes" id="UP000290288">
    <property type="component" value="Unassembled WGS sequence"/>
</dbReference>
<feature type="region of interest" description="Disordered" evidence="1">
    <location>
        <begin position="1"/>
        <end position="28"/>
    </location>
</feature>
<proteinExistence type="predicted"/>
<sequence>MDISSGCPEPLERIFRQVEEESERRAEEEQLRAVRMALAKVEDSKVKTRRRGSISISRLGQFVTPEETSVPSPRDGSQTPSTPKRFSSLASSSPFYQSQLANASTSSIASGASAFSNDHAHAEDPDQVIQVQQIAPKQSIASKMIPRRLSRARPPMVTSGDPIIGVSVQETTVHSSAPSEEGGEHTPAARVTVTSVHAGLRSQPSRASLTGTTSSNSSGGWVSRARGFTQKFRRKTKQDSQSPASPTSPTSS</sequence>
<comment type="caution">
    <text evidence="2">The sequence shown here is derived from an EMBL/GenBank/DDBJ whole genome shotgun (WGS) entry which is preliminary data.</text>
</comment>
<evidence type="ECO:0000313" key="3">
    <source>
        <dbReference type="Proteomes" id="UP000290288"/>
    </source>
</evidence>
<feature type="region of interest" description="Disordered" evidence="1">
    <location>
        <begin position="41"/>
        <end position="127"/>
    </location>
</feature>
<dbReference type="OrthoDB" id="3191896at2759"/>
<organism evidence="2 3">
    <name type="scientific">Candolleomyces aberdarensis</name>
    <dbReference type="NCBI Taxonomy" id="2316362"/>
    <lineage>
        <taxon>Eukaryota</taxon>
        <taxon>Fungi</taxon>
        <taxon>Dikarya</taxon>
        <taxon>Basidiomycota</taxon>
        <taxon>Agaricomycotina</taxon>
        <taxon>Agaricomycetes</taxon>
        <taxon>Agaricomycetidae</taxon>
        <taxon>Agaricales</taxon>
        <taxon>Agaricineae</taxon>
        <taxon>Psathyrellaceae</taxon>
        <taxon>Candolleomyces</taxon>
    </lineage>
</organism>
<dbReference type="EMBL" id="SDEE01000050">
    <property type="protein sequence ID" value="RXW23171.1"/>
    <property type="molecule type" value="Genomic_DNA"/>
</dbReference>
<feature type="compositionally biased region" description="Low complexity" evidence="1">
    <location>
        <begin position="101"/>
        <end position="116"/>
    </location>
</feature>
<evidence type="ECO:0000256" key="1">
    <source>
        <dbReference type="SAM" id="MobiDB-lite"/>
    </source>
</evidence>
<gene>
    <name evidence="2" type="ORF">EST38_g2713</name>
</gene>
<feature type="compositionally biased region" description="Basic and acidic residues" evidence="1">
    <location>
        <begin position="10"/>
        <end position="28"/>
    </location>
</feature>
<feature type="region of interest" description="Disordered" evidence="1">
    <location>
        <begin position="171"/>
        <end position="190"/>
    </location>
</feature>
<feature type="compositionally biased region" description="Low complexity" evidence="1">
    <location>
        <begin position="208"/>
        <end position="220"/>
    </location>
</feature>
<name>A0A4Q2DU20_9AGAR</name>
<dbReference type="STRING" id="2316362.A0A4Q2DU20"/>
<protein>
    <submittedName>
        <fullName evidence="2">Uncharacterized protein</fullName>
    </submittedName>
</protein>